<dbReference type="InterPro" id="IPR048328">
    <property type="entry name" value="Dyp_perox_C"/>
</dbReference>
<keyword evidence="4" id="KW-0560">Oxidoreductase</keyword>
<keyword evidence="3" id="KW-0479">Metal-binding</keyword>
<sequence>MNQSQPGILKPIPLSARYLIFSIDDEKSLSEALTRLSLIADGDEVVVGLGHSLLTTLGVEIEGMRPFPSFVSCGVEIPATHGALWCWLRGRDRGDLIHKEREISRALAPAFVIDDIVDSFKHKSGLDLSGYEDGTENPEGEEAIACALASSKQMGVDGSSFVAVQQWVHDLNKLDEMEPIEQDHIIGRRKSNNEEIEDAPESAHVKRTEQESFSPQAFVIRRSMPWANEAGEGFNFVAFGESFNAFEAQLNRMTGKDDKIIDGLFKFTKPITGAYFWCPPVVEGRLDFTALNLS</sequence>
<keyword evidence="5" id="KW-0408">Iron</keyword>
<organism evidence="7 8">
    <name type="scientific">Alkalimarinus alittae</name>
    <dbReference type="NCBI Taxonomy" id="2961619"/>
    <lineage>
        <taxon>Bacteria</taxon>
        <taxon>Pseudomonadati</taxon>
        <taxon>Pseudomonadota</taxon>
        <taxon>Gammaproteobacteria</taxon>
        <taxon>Alteromonadales</taxon>
        <taxon>Alteromonadaceae</taxon>
        <taxon>Alkalimarinus</taxon>
    </lineage>
</organism>
<evidence type="ECO:0000313" key="7">
    <source>
        <dbReference type="EMBL" id="UZE94838.1"/>
    </source>
</evidence>
<dbReference type="Proteomes" id="UP001163739">
    <property type="component" value="Chromosome"/>
</dbReference>
<dbReference type="NCBIfam" id="TIGR01413">
    <property type="entry name" value="Dyp_perox_fam"/>
    <property type="match status" value="1"/>
</dbReference>
<evidence type="ECO:0000256" key="1">
    <source>
        <dbReference type="ARBA" id="ARBA00001970"/>
    </source>
</evidence>
<dbReference type="PANTHER" id="PTHR30521:SF0">
    <property type="entry name" value="DYP-TYPE PEROXIDASE FAMILY PROTEIN"/>
    <property type="match status" value="1"/>
</dbReference>
<protein>
    <submittedName>
        <fullName evidence="7">Dyp-type peroxidase</fullName>
    </submittedName>
</protein>
<dbReference type="InterPro" id="IPR006314">
    <property type="entry name" value="Dyp_peroxidase"/>
</dbReference>
<dbReference type="PANTHER" id="PTHR30521">
    <property type="entry name" value="DEFERROCHELATASE/PEROXIDASE"/>
    <property type="match status" value="1"/>
</dbReference>
<dbReference type="GO" id="GO:0004601">
    <property type="term" value="F:peroxidase activity"/>
    <property type="evidence" value="ECO:0007669"/>
    <property type="project" value="UniProtKB-KW"/>
</dbReference>
<dbReference type="RefSeq" id="WP_265046330.1">
    <property type="nucleotide sequence ID" value="NZ_CP100390.1"/>
</dbReference>
<dbReference type="EMBL" id="CP100390">
    <property type="protein sequence ID" value="UZE94838.1"/>
    <property type="molecule type" value="Genomic_DNA"/>
</dbReference>
<feature type="domain" description="Dyp-type peroxidase C-terminal" evidence="6">
    <location>
        <begin position="127"/>
        <end position="282"/>
    </location>
</feature>
<name>A0ABY6MYE0_9ALTE</name>
<accession>A0ABY6MYE0</accession>
<evidence type="ECO:0000256" key="3">
    <source>
        <dbReference type="ARBA" id="ARBA00022723"/>
    </source>
</evidence>
<keyword evidence="2 7" id="KW-0575">Peroxidase</keyword>
<comment type="cofactor">
    <cofactor evidence="1">
        <name>heme b</name>
        <dbReference type="ChEBI" id="CHEBI:60344"/>
    </cofactor>
</comment>
<dbReference type="Pfam" id="PF20628">
    <property type="entry name" value="Dyp_perox_C"/>
    <property type="match status" value="1"/>
</dbReference>
<evidence type="ECO:0000256" key="4">
    <source>
        <dbReference type="ARBA" id="ARBA00023002"/>
    </source>
</evidence>
<evidence type="ECO:0000256" key="2">
    <source>
        <dbReference type="ARBA" id="ARBA00022559"/>
    </source>
</evidence>
<gene>
    <name evidence="7" type="ORF">NKI27_12195</name>
</gene>
<dbReference type="SUPFAM" id="SSF54909">
    <property type="entry name" value="Dimeric alpha+beta barrel"/>
    <property type="match status" value="1"/>
</dbReference>
<evidence type="ECO:0000313" key="8">
    <source>
        <dbReference type="Proteomes" id="UP001163739"/>
    </source>
</evidence>
<evidence type="ECO:0000256" key="5">
    <source>
        <dbReference type="ARBA" id="ARBA00023004"/>
    </source>
</evidence>
<keyword evidence="8" id="KW-1185">Reference proteome</keyword>
<evidence type="ECO:0000259" key="6">
    <source>
        <dbReference type="Pfam" id="PF20628"/>
    </source>
</evidence>
<dbReference type="PROSITE" id="PS51404">
    <property type="entry name" value="DYP_PEROXIDASE"/>
    <property type="match status" value="1"/>
</dbReference>
<dbReference type="InterPro" id="IPR011008">
    <property type="entry name" value="Dimeric_a/b-barrel"/>
</dbReference>
<proteinExistence type="predicted"/>
<reference evidence="7" key="1">
    <citation type="submission" date="2022-06" db="EMBL/GenBank/DDBJ databases">
        <title>Alkalimarinus sp. nov., isolated from gut of a Alitta virens.</title>
        <authorList>
            <person name="Yang A.I."/>
            <person name="Shin N.-R."/>
        </authorList>
    </citation>
    <scope>NUCLEOTIDE SEQUENCE</scope>
    <source>
        <strain evidence="7">A2M4</strain>
    </source>
</reference>